<gene>
    <name evidence="2" type="ORF">KYN89_11350</name>
</gene>
<dbReference type="InterPro" id="IPR000182">
    <property type="entry name" value="GNAT_dom"/>
</dbReference>
<dbReference type="Gene3D" id="3.40.630.30">
    <property type="match status" value="1"/>
</dbReference>
<name>A0ABS7PEX5_9SPHN</name>
<accession>A0ABS7PEX5</accession>
<evidence type="ECO:0000313" key="3">
    <source>
        <dbReference type="Proteomes" id="UP000759298"/>
    </source>
</evidence>
<dbReference type="InterPro" id="IPR016181">
    <property type="entry name" value="Acyl_CoA_acyltransferase"/>
</dbReference>
<comment type="caution">
    <text evidence="2">The sequence shown here is derived from an EMBL/GenBank/DDBJ whole genome shotgun (WGS) entry which is preliminary data.</text>
</comment>
<feature type="domain" description="N-acetyltransferase" evidence="1">
    <location>
        <begin position="17"/>
        <end position="181"/>
    </location>
</feature>
<reference evidence="2 3" key="1">
    <citation type="submission" date="2021-07" db="EMBL/GenBank/DDBJ databases">
        <title>Alteriqipengyuania abyssalis NZ-12B nov, sp.nov isolated from deep sea sponge in pacific ocean.</title>
        <authorList>
            <person name="Tareen S."/>
            <person name="Wink J."/>
        </authorList>
    </citation>
    <scope>NUCLEOTIDE SEQUENCE [LARGE SCALE GENOMIC DNA]</scope>
    <source>
        <strain evidence="2 3">NZ-12B</strain>
    </source>
</reference>
<evidence type="ECO:0000259" key="1">
    <source>
        <dbReference type="PROSITE" id="PS51186"/>
    </source>
</evidence>
<evidence type="ECO:0000313" key="2">
    <source>
        <dbReference type="EMBL" id="MBY8337637.1"/>
    </source>
</evidence>
<sequence length="193" mass="22041">MSPAELDRQPLLEGERFALRPLRADDWDALYAIASDPAVWEQHPMTDRWREEVFRAFFEDALAKGGALAIIDTRDGTIIGSSRFQALKSAEDDEEEQSSVEIGWTFLAPRYWGTGANREVKRLMLAHALESVERVDFRVGEANWRSRIALENIGAQRTRRTELSRHQGKRVLHLVYAISREDFAQGPLMQASE</sequence>
<dbReference type="PANTHER" id="PTHR43610:SF1">
    <property type="entry name" value="N-ACETYLTRANSFERASE DOMAIN-CONTAINING PROTEIN"/>
    <property type="match status" value="1"/>
</dbReference>
<protein>
    <submittedName>
        <fullName evidence="2">GNAT family N-acetyltransferase</fullName>
    </submittedName>
</protein>
<dbReference type="RefSeq" id="WP_222825159.1">
    <property type="nucleotide sequence ID" value="NZ_JAHWXP010000003.1"/>
</dbReference>
<dbReference type="Proteomes" id="UP000759298">
    <property type="component" value="Unassembled WGS sequence"/>
</dbReference>
<dbReference type="PANTHER" id="PTHR43610">
    <property type="entry name" value="BLL6696 PROTEIN"/>
    <property type="match status" value="1"/>
</dbReference>
<organism evidence="2 3">
    <name type="scientific">Alteriqipengyuania abyssalis</name>
    <dbReference type="NCBI Taxonomy" id="2860200"/>
    <lineage>
        <taxon>Bacteria</taxon>
        <taxon>Pseudomonadati</taxon>
        <taxon>Pseudomonadota</taxon>
        <taxon>Alphaproteobacteria</taxon>
        <taxon>Sphingomonadales</taxon>
        <taxon>Erythrobacteraceae</taxon>
        <taxon>Alteriqipengyuania</taxon>
    </lineage>
</organism>
<dbReference type="PROSITE" id="PS51186">
    <property type="entry name" value="GNAT"/>
    <property type="match status" value="1"/>
</dbReference>
<dbReference type="SUPFAM" id="SSF55729">
    <property type="entry name" value="Acyl-CoA N-acyltransferases (Nat)"/>
    <property type="match status" value="1"/>
</dbReference>
<keyword evidence="3" id="KW-1185">Reference proteome</keyword>
<dbReference type="Pfam" id="PF13302">
    <property type="entry name" value="Acetyltransf_3"/>
    <property type="match status" value="1"/>
</dbReference>
<dbReference type="EMBL" id="JAHWXP010000003">
    <property type="protein sequence ID" value="MBY8337637.1"/>
    <property type="molecule type" value="Genomic_DNA"/>
</dbReference>
<proteinExistence type="predicted"/>